<comment type="caution">
    <text evidence="1">The sequence shown here is derived from an EMBL/GenBank/DDBJ whole genome shotgun (WGS) entry which is preliminary data.</text>
</comment>
<evidence type="ECO:0000313" key="1">
    <source>
        <dbReference type="EMBL" id="GAA4445774.1"/>
    </source>
</evidence>
<organism evidence="1 2">
    <name type="scientific">Ravibacter arvi</name>
    <dbReference type="NCBI Taxonomy" id="2051041"/>
    <lineage>
        <taxon>Bacteria</taxon>
        <taxon>Pseudomonadati</taxon>
        <taxon>Bacteroidota</taxon>
        <taxon>Cytophagia</taxon>
        <taxon>Cytophagales</taxon>
        <taxon>Spirosomataceae</taxon>
        <taxon>Ravibacter</taxon>
    </lineage>
</organism>
<dbReference type="EMBL" id="BAABEY010000036">
    <property type="protein sequence ID" value="GAA4445774.1"/>
    <property type="molecule type" value="Genomic_DNA"/>
</dbReference>
<dbReference type="InterPro" id="IPR011048">
    <property type="entry name" value="Haem_d1_sf"/>
</dbReference>
<proteinExistence type="predicted"/>
<reference evidence="2" key="1">
    <citation type="journal article" date="2019" name="Int. J. Syst. Evol. Microbiol.">
        <title>The Global Catalogue of Microorganisms (GCM) 10K type strain sequencing project: providing services to taxonomists for standard genome sequencing and annotation.</title>
        <authorList>
            <consortium name="The Broad Institute Genomics Platform"/>
            <consortium name="The Broad Institute Genome Sequencing Center for Infectious Disease"/>
            <person name="Wu L."/>
            <person name="Ma J."/>
        </authorList>
    </citation>
    <scope>NUCLEOTIDE SEQUENCE [LARGE SCALE GENOMIC DNA]</scope>
    <source>
        <strain evidence="2">JCM 31920</strain>
    </source>
</reference>
<name>A0ABP8M9L1_9BACT</name>
<dbReference type="Proteomes" id="UP001501508">
    <property type="component" value="Unassembled WGS sequence"/>
</dbReference>
<sequence length="253" mass="27329">MKRFFTLYTLTIAATFLGCTKDGSGSVTPQAGVGGSMARFAITDDVLYIVSPQSLEVYDLANPAAPKKTASARLGIGIETIYPHGKNLFIGANDGMYIYDNQNPLQPVLLSHYRHIQSCDPVVVQGKYAYVTLRGGTSCRTGNPVSTLDVVDISDLKNPKIAFSQALTSPYGLGVYGNRLFVCDGDNGLKLFTLEDPRMPALVRTYADVPAYDVIVRNAGSLIVTGKKGLYQYGFSPDKKDLTELSVLPVQAN</sequence>
<protein>
    <recommendedName>
        <fullName evidence="3">LVIVD repeat-containing protein</fullName>
    </recommendedName>
</protein>
<evidence type="ECO:0008006" key="3">
    <source>
        <dbReference type="Google" id="ProtNLM"/>
    </source>
</evidence>
<accession>A0ABP8M9L1</accession>
<gene>
    <name evidence="1" type="ORF">GCM10023091_37810</name>
</gene>
<dbReference type="Pfam" id="PF08309">
    <property type="entry name" value="LVIVD"/>
    <property type="match status" value="3"/>
</dbReference>
<dbReference type="RefSeq" id="WP_345032111.1">
    <property type="nucleotide sequence ID" value="NZ_BAABEY010000036.1"/>
</dbReference>
<evidence type="ECO:0000313" key="2">
    <source>
        <dbReference type="Proteomes" id="UP001501508"/>
    </source>
</evidence>
<dbReference type="PROSITE" id="PS51257">
    <property type="entry name" value="PROKAR_LIPOPROTEIN"/>
    <property type="match status" value="1"/>
</dbReference>
<dbReference type="InterPro" id="IPR013211">
    <property type="entry name" value="LVIVD"/>
</dbReference>
<dbReference type="SUPFAM" id="SSF51004">
    <property type="entry name" value="C-terminal (heme d1) domain of cytochrome cd1-nitrite reductase"/>
    <property type="match status" value="1"/>
</dbReference>
<keyword evidence="2" id="KW-1185">Reference proteome</keyword>